<dbReference type="EMBL" id="CABPSQ010000002">
    <property type="protein sequence ID" value="VVE64880.1"/>
    <property type="molecule type" value="Genomic_DNA"/>
</dbReference>
<dbReference type="InterPro" id="IPR000524">
    <property type="entry name" value="Tscrpt_reg_HTH_GntR"/>
</dbReference>
<dbReference type="Pfam" id="PF07729">
    <property type="entry name" value="FCD"/>
    <property type="match status" value="1"/>
</dbReference>
<evidence type="ECO:0000313" key="5">
    <source>
        <dbReference type="EMBL" id="VVE64880.1"/>
    </source>
</evidence>
<dbReference type="SUPFAM" id="SSF48008">
    <property type="entry name" value="GntR ligand-binding domain-like"/>
    <property type="match status" value="1"/>
</dbReference>
<evidence type="ECO:0000313" key="6">
    <source>
        <dbReference type="Proteomes" id="UP000414136"/>
    </source>
</evidence>
<dbReference type="PROSITE" id="PS50949">
    <property type="entry name" value="HTH_GNTR"/>
    <property type="match status" value="1"/>
</dbReference>
<sequence>MTKPDAPSGTQTYTEWRNCIIPVPFTPALSDVSVTRFIPAHSPANSDTASLSTAERAYAEIRRQILSGELSEGAPIRQDEIAAHLGVSKIPVREALMRLQSEGWVVLRRNAGAFVTPLTVTDCVEMLDMRIALECRALELAVPNMAPSDLAVAEQWLQRYANADTPQSWSELNLAFHQALYAPANRPRLVATAYAAQERMGRFLRAHLSAVNDHQRSTDEHIAIHRACAAGDTKTAVRLLRKHLEQTQREVMAFFRLNAKA</sequence>
<dbReference type="InterPro" id="IPR036388">
    <property type="entry name" value="WH-like_DNA-bd_sf"/>
</dbReference>
<dbReference type="InterPro" id="IPR008920">
    <property type="entry name" value="TF_FadR/GntR_C"/>
</dbReference>
<dbReference type="Gene3D" id="1.10.10.10">
    <property type="entry name" value="Winged helix-like DNA-binding domain superfamily/Winged helix DNA-binding domain"/>
    <property type="match status" value="1"/>
</dbReference>
<organism evidence="5 6">
    <name type="scientific">Pandoraea captiosa</name>
    <dbReference type="NCBI Taxonomy" id="2508302"/>
    <lineage>
        <taxon>Bacteria</taxon>
        <taxon>Pseudomonadati</taxon>
        <taxon>Pseudomonadota</taxon>
        <taxon>Betaproteobacteria</taxon>
        <taxon>Burkholderiales</taxon>
        <taxon>Burkholderiaceae</taxon>
        <taxon>Pandoraea</taxon>
    </lineage>
</organism>
<dbReference type="OrthoDB" id="9799812at2"/>
<name>A0A5E4ZY48_9BURK</name>
<feature type="domain" description="HTH gntR-type" evidence="4">
    <location>
        <begin position="51"/>
        <end position="118"/>
    </location>
</feature>
<dbReference type="SMART" id="SM00895">
    <property type="entry name" value="FCD"/>
    <property type="match status" value="1"/>
</dbReference>
<dbReference type="SUPFAM" id="SSF46785">
    <property type="entry name" value="Winged helix' DNA-binding domain"/>
    <property type="match status" value="1"/>
</dbReference>
<protein>
    <submittedName>
        <fullName evidence="5">GntR family transcriptional regulator</fullName>
    </submittedName>
</protein>
<dbReference type="Pfam" id="PF00392">
    <property type="entry name" value="GntR"/>
    <property type="match status" value="1"/>
</dbReference>
<dbReference type="AlphaFoldDB" id="A0A5E4ZY48"/>
<evidence type="ECO:0000256" key="3">
    <source>
        <dbReference type="ARBA" id="ARBA00023163"/>
    </source>
</evidence>
<dbReference type="Gene3D" id="1.20.120.530">
    <property type="entry name" value="GntR ligand-binding domain-like"/>
    <property type="match status" value="1"/>
</dbReference>
<dbReference type="CDD" id="cd07377">
    <property type="entry name" value="WHTH_GntR"/>
    <property type="match status" value="1"/>
</dbReference>
<dbReference type="InterPro" id="IPR036390">
    <property type="entry name" value="WH_DNA-bd_sf"/>
</dbReference>
<keyword evidence="1" id="KW-0805">Transcription regulation</keyword>
<accession>A0A5E4ZY48</accession>
<evidence type="ECO:0000256" key="2">
    <source>
        <dbReference type="ARBA" id="ARBA00023125"/>
    </source>
</evidence>
<proteinExistence type="predicted"/>
<dbReference type="GO" id="GO:0003700">
    <property type="term" value="F:DNA-binding transcription factor activity"/>
    <property type="evidence" value="ECO:0007669"/>
    <property type="project" value="InterPro"/>
</dbReference>
<dbReference type="Proteomes" id="UP000414136">
    <property type="component" value="Unassembled WGS sequence"/>
</dbReference>
<reference evidence="5 6" key="1">
    <citation type="submission" date="2019-08" db="EMBL/GenBank/DDBJ databases">
        <authorList>
            <person name="Peeters C."/>
        </authorList>
    </citation>
    <scope>NUCLEOTIDE SEQUENCE [LARGE SCALE GENOMIC DNA]</scope>
    <source>
        <strain evidence="5 6">LMG 31118</strain>
    </source>
</reference>
<dbReference type="InterPro" id="IPR011711">
    <property type="entry name" value="GntR_C"/>
</dbReference>
<dbReference type="PANTHER" id="PTHR43537:SF41">
    <property type="entry name" value="TRANSCRIPTIONAL REGULATORY PROTEIN"/>
    <property type="match status" value="1"/>
</dbReference>
<keyword evidence="6" id="KW-1185">Reference proteome</keyword>
<gene>
    <name evidence="5" type="ORF">PCA31118_01828</name>
</gene>
<keyword evidence="3" id="KW-0804">Transcription</keyword>
<dbReference type="SMART" id="SM00345">
    <property type="entry name" value="HTH_GNTR"/>
    <property type="match status" value="1"/>
</dbReference>
<keyword evidence="2" id="KW-0238">DNA-binding</keyword>
<dbReference type="GO" id="GO:0003677">
    <property type="term" value="F:DNA binding"/>
    <property type="evidence" value="ECO:0007669"/>
    <property type="project" value="UniProtKB-KW"/>
</dbReference>
<evidence type="ECO:0000256" key="1">
    <source>
        <dbReference type="ARBA" id="ARBA00023015"/>
    </source>
</evidence>
<evidence type="ECO:0000259" key="4">
    <source>
        <dbReference type="PROSITE" id="PS50949"/>
    </source>
</evidence>
<dbReference type="PANTHER" id="PTHR43537">
    <property type="entry name" value="TRANSCRIPTIONAL REGULATOR, GNTR FAMILY"/>
    <property type="match status" value="1"/>
</dbReference>